<evidence type="ECO:0000256" key="11">
    <source>
        <dbReference type="ARBA" id="ARBA00022679"/>
    </source>
</evidence>
<comment type="catalytic activity">
    <reaction evidence="1">
        <text>adenosylcob(III)inamide + ATP = adenosylcob(III)inamide phosphate + ADP + H(+)</text>
        <dbReference type="Rhea" id="RHEA:15769"/>
        <dbReference type="ChEBI" id="CHEBI:2480"/>
        <dbReference type="ChEBI" id="CHEBI:15378"/>
        <dbReference type="ChEBI" id="CHEBI:30616"/>
        <dbReference type="ChEBI" id="CHEBI:58502"/>
        <dbReference type="ChEBI" id="CHEBI:456216"/>
        <dbReference type="EC" id="2.7.1.156"/>
    </reaction>
</comment>
<organism evidence="18 19">
    <name type="scientific">Chitinophaga solisilvae</name>
    <dbReference type="NCBI Taxonomy" id="1233460"/>
    <lineage>
        <taxon>Bacteria</taxon>
        <taxon>Pseudomonadati</taxon>
        <taxon>Bacteroidota</taxon>
        <taxon>Chitinophagia</taxon>
        <taxon>Chitinophagales</taxon>
        <taxon>Chitinophagaceae</taxon>
        <taxon>Chitinophaga</taxon>
    </lineage>
</organism>
<dbReference type="InterPro" id="IPR027417">
    <property type="entry name" value="P-loop_NTPase"/>
</dbReference>
<comment type="pathway">
    <text evidence="5">Cofactor biosynthesis; adenosylcobalamin biosynthesis; adenosylcobalamin from cob(II)yrinate a,c-diamide: step 6/7.</text>
</comment>
<reference evidence="18" key="1">
    <citation type="submission" date="2020-05" db="EMBL/GenBank/DDBJ databases">
        <title>Chitinophaga laudate sp. nov., isolated from a tropical peat swamp.</title>
        <authorList>
            <person name="Goh C.B.S."/>
            <person name="Lee M.S."/>
            <person name="Parimannan S."/>
            <person name="Pasbakhsh P."/>
            <person name="Yule C.M."/>
            <person name="Rajandas H."/>
            <person name="Loke S."/>
            <person name="Croft L."/>
            <person name="Tan J.B.L."/>
        </authorList>
    </citation>
    <scope>NUCLEOTIDE SEQUENCE</scope>
    <source>
        <strain evidence="18">Mgbs1</strain>
    </source>
</reference>
<keyword evidence="11" id="KW-0808">Transferase</keyword>
<comment type="pathway">
    <text evidence="6">Cofactor biosynthesis; adenosylcobalamin biosynthesis; adenosylcobalamin from cob(II)yrinate a,c-diamide: step 5/7.</text>
</comment>
<evidence type="ECO:0000256" key="9">
    <source>
        <dbReference type="ARBA" id="ARBA00012523"/>
    </source>
</evidence>
<evidence type="ECO:0000256" key="8">
    <source>
        <dbReference type="ARBA" id="ARBA00012016"/>
    </source>
</evidence>
<dbReference type="EC" id="2.7.1.156" evidence="8"/>
<dbReference type="InterPro" id="IPR003203">
    <property type="entry name" value="CobU/CobP"/>
</dbReference>
<evidence type="ECO:0000256" key="2">
    <source>
        <dbReference type="ARBA" id="ARBA00000711"/>
    </source>
</evidence>
<dbReference type="PANTHER" id="PTHR34848:SF1">
    <property type="entry name" value="BIFUNCTIONAL ADENOSYLCOBALAMIN BIOSYNTHESIS PROTEIN COBU"/>
    <property type="match status" value="1"/>
</dbReference>
<dbReference type="GO" id="GO:0008820">
    <property type="term" value="F:cobinamide phosphate guanylyltransferase activity"/>
    <property type="evidence" value="ECO:0007669"/>
    <property type="project" value="UniProtKB-EC"/>
</dbReference>
<evidence type="ECO:0000256" key="13">
    <source>
        <dbReference type="ARBA" id="ARBA00022777"/>
    </source>
</evidence>
<dbReference type="Gene3D" id="3.40.50.300">
    <property type="entry name" value="P-loop containing nucleotide triphosphate hydrolases"/>
    <property type="match status" value="1"/>
</dbReference>
<evidence type="ECO:0000256" key="4">
    <source>
        <dbReference type="ARBA" id="ARBA00003889"/>
    </source>
</evidence>
<name>A0A3S1CMJ0_9BACT</name>
<evidence type="ECO:0000256" key="10">
    <source>
        <dbReference type="ARBA" id="ARBA00022573"/>
    </source>
</evidence>
<comment type="function">
    <text evidence="4">Catalyzes ATP-dependent phosphorylation of adenosylcobinamide and addition of GMP to adenosylcobinamide phosphate.</text>
</comment>
<comment type="catalytic activity">
    <reaction evidence="3">
        <text>adenosylcob(III)inamide + GTP = adenosylcob(III)inamide phosphate + GDP + H(+)</text>
        <dbReference type="Rhea" id="RHEA:15765"/>
        <dbReference type="ChEBI" id="CHEBI:2480"/>
        <dbReference type="ChEBI" id="CHEBI:15378"/>
        <dbReference type="ChEBI" id="CHEBI:37565"/>
        <dbReference type="ChEBI" id="CHEBI:58189"/>
        <dbReference type="ChEBI" id="CHEBI:58502"/>
        <dbReference type="EC" id="2.7.1.156"/>
    </reaction>
</comment>
<evidence type="ECO:0000256" key="15">
    <source>
        <dbReference type="ARBA" id="ARBA00023134"/>
    </source>
</evidence>
<keyword evidence="10" id="KW-0169">Cobalamin biosynthesis</keyword>
<evidence type="ECO:0000313" key="19">
    <source>
        <dbReference type="Proteomes" id="UP000281028"/>
    </source>
</evidence>
<dbReference type="Proteomes" id="UP000281028">
    <property type="component" value="Unassembled WGS sequence"/>
</dbReference>
<dbReference type="PIRSF" id="PIRSF006135">
    <property type="entry name" value="CobU"/>
    <property type="match status" value="1"/>
</dbReference>
<keyword evidence="12" id="KW-0547">Nucleotide-binding</keyword>
<dbReference type="PANTHER" id="PTHR34848">
    <property type="match status" value="1"/>
</dbReference>
<evidence type="ECO:0000256" key="7">
    <source>
        <dbReference type="ARBA" id="ARBA00007490"/>
    </source>
</evidence>
<dbReference type="AlphaFoldDB" id="A0A3S1CMJ0"/>
<protein>
    <recommendedName>
        <fullName evidence="16">Adenosylcobinamide kinase</fullName>
        <ecNumber evidence="8">2.7.1.156</ecNumber>
        <ecNumber evidence="9">2.7.7.62</ecNumber>
    </recommendedName>
    <alternativeName>
        <fullName evidence="17">Adenosylcobinamide-phosphate guanylyltransferase</fullName>
    </alternativeName>
</protein>
<accession>A0A3S1CMJ0</accession>
<evidence type="ECO:0000256" key="17">
    <source>
        <dbReference type="ARBA" id="ARBA00030571"/>
    </source>
</evidence>
<comment type="catalytic activity">
    <reaction evidence="2">
        <text>adenosylcob(III)inamide phosphate + GTP + H(+) = adenosylcob(III)inamide-GDP + diphosphate</text>
        <dbReference type="Rhea" id="RHEA:22712"/>
        <dbReference type="ChEBI" id="CHEBI:15378"/>
        <dbReference type="ChEBI" id="CHEBI:33019"/>
        <dbReference type="ChEBI" id="CHEBI:37565"/>
        <dbReference type="ChEBI" id="CHEBI:58502"/>
        <dbReference type="ChEBI" id="CHEBI:60487"/>
        <dbReference type="EC" id="2.7.7.62"/>
    </reaction>
</comment>
<evidence type="ECO:0000256" key="12">
    <source>
        <dbReference type="ARBA" id="ARBA00022741"/>
    </source>
</evidence>
<gene>
    <name evidence="18" type="ORF">ECE50_023465</name>
</gene>
<evidence type="ECO:0000256" key="5">
    <source>
        <dbReference type="ARBA" id="ARBA00004692"/>
    </source>
</evidence>
<evidence type="ECO:0000256" key="14">
    <source>
        <dbReference type="ARBA" id="ARBA00022840"/>
    </source>
</evidence>
<comment type="similarity">
    <text evidence="7">Belongs to the CobU/CobP family.</text>
</comment>
<dbReference type="GO" id="GO:0005525">
    <property type="term" value="F:GTP binding"/>
    <property type="evidence" value="ECO:0007669"/>
    <property type="project" value="UniProtKB-KW"/>
</dbReference>
<dbReference type="GO" id="GO:0009236">
    <property type="term" value="P:cobalamin biosynthetic process"/>
    <property type="evidence" value="ECO:0007669"/>
    <property type="project" value="UniProtKB-KW"/>
</dbReference>
<evidence type="ECO:0000256" key="3">
    <source>
        <dbReference type="ARBA" id="ARBA00001522"/>
    </source>
</evidence>
<evidence type="ECO:0000256" key="16">
    <source>
        <dbReference type="ARBA" id="ARBA00029570"/>
    </source>
</evidence>
<dbReference type="GO" id="GO:0005524">
    <property type="term" value="F:ATP binding"/>
    <property type="evidence" value="ECO:0007669"/>
    <property type="project" value="UniProtKB-KW"/>
</dbReference>
<dbReference type="EMBL" id="RIAR02000001">
    <property type="protein sequence ID" value="NSL89820.1"/>
    <property type="molecule type" value="Genomic_DNA"/>
</dbReference>
<keyword evidence="19" id="KW-1185">Reference proteome</keyword>
<dbReference type="OrthoDB" id="9799422at2"/>
<keyword evidence="13 18" id="KW-0418">Kinase</keyword>
<keyword evidence="15" id="KW-0342">GTP-binding</keyword>
<dbReference type="GO" id="GO:0043752">
    <property type="term" value="F:adenosylcobinamide kinase activity"/>
    <property type="evidence" value="ECO:0007669"/>
    <property type="project" value="UniProtKB-EC"/>
</dbReference>
<evidence type="ECO:0000256" key="6">
    <source>
        <dbReference type="ARBA" id="ARBA00005159"/>
    </source>
</evidence>
<dbReference type="SUPFAM" id="SSF52540">
    <property type="entry name" value="P-loop containing nucleoside triphosphate hydrolases"/>
    <property type="match status" value="1"/>
</dbReference>
<keyword evidence="18" id="KW-0548">Nucleotidyltransferase</keyword>
<dbReference type="EC" id="2.7.7.62" evidence="9"/>
<comment type="caution">
    <text evidence="18">The sequence shown here is derived from an EMBL/GenBank/DDBJ whole genome shotgun (WGS) entry which is preliminary data.</text>
</comment>
<evidence type="ECO:0000256" key="1">
    <source>
        <dbReference type="ARBA" id="ARBA00000312"/>
    </source>
</evidence>
<dbReference type="CDD" id="cd00544">
    <property type="entry name" value="CobU"/>
    <property type="match status" value="1"/>
</dbReference>
<evidence type="ECO:0000313" key="18">
    <source>
        <dbReference type="EMBL" id="NSL89820.1"/>
    </source>
</evidence>
<proteinExistence type="inferred from homology"/>
<sequence length="171" mass="19340">MITLITGGVRSGKSRYAQEQALAHSAHPVYVATARIWDEDFGHRVQRHKEERGPVWVNYEEEMYVSRLPLDGHTVVIDCVTLWLTNFFMKHDNDVEKSLAEMEAEIRALHQKAGNFLIVSNEIGMGVHADTVIGRKFADLQGWANQYIARLADTVILMVAGIPVIIKNKEL</sequence>
<keyword evidence="14" id="KW-0067">ATP-binding</keyword>
<dbReference type="Pfam" id="PF02283">
    <property type="entry name" value="CobU"/>
    <property type="match status" value="1"/>
</dbReference>